<dbReference type="Gene3D" id="1.25.40.10">
    <property type="entry name" value="Tetratricopeptide repeat domain"/>
    <property type="match status" value="3"/>
</dbReference>
<keyword evidence="4" id="KW-0804">Transcription</keyword>
<dbReference type="Gene3D" id="1.10.10.10">
    <property type="entry name" value="Winged helix-like DNA-binding domain superfamily/Winged helix DNA-binding domain"/>
    <property type="match status" value="2"/>
</dbReference>
<evidence type="ECO:0000256" key="4">
    <source>
        <dbReference type="ARBA" id="ARBA00023163"/>
    </source>
</evidence>
<dbReference type="InterPro" id="IPR016032">
    <property type="entry name" value="Sig_transdc_resp-reg_C-effctor"/>
</dbReference>
<evidence type="ECO:0000259" key="6">
    <source>
        <dbReference type="PROSITE" id="PS51755"/>
    </source>
</evidence>
<sequence length="985" mass="106693">MLGPLRVHWQGREIAAGAQRLQTLLAVLALRANQVCTPEELLDLVWHDNPPGTGLKVLPPYIYRLRRMLPLDLLDRTTDGYVLRLPDDALDLATFENSVRAATLHRERGDLDAAAAEYQRALDLYRGEPLAGLPGQYLAAQRLRLTERRDKIFSDRVDLDLDRGHHADLIAELVPAVAAKPFDERLASQLMRALSADGRQADALEVYTRTRDTLIDQLGVEPGPALRKIHQTILRNEAAPTTRDELPYAGATFVGRTSELTHLAAALGNANASAPPIVAIDGMAGVGKTALAVNTARHVGARYPDGLLFVDLQGHTPGRAPLDIKAALDHLLTGVGVPGPAIPHSFEEAQALWRTTVAGRRLLVVLDNAPDSTTVEPLLPGSPTCGVLITSRNQLTGLDVRERLHLDLLAADDAGALLAQLVGEHRIAADVAASNGLIARCGNLPLALRIAGARLRHRPAWTVAHINHRLDRLGRRLTELTSDGLGIATAFQLSYDQLAPEQQRMFRLLSLLPGRDIDQYGAAALADRTPEDAADLAESLVDANLLLQPVPDRYQFHDLIHDYAADLARTVETPDALDAARDRLLEYYLQACFHPLGQRAGINFVEIGRRPVVQLPDLDTIDKSLTWAEAEVTNLAAAVERAAAEGCHTYTWMLALGAGRFLREGGHVQQHRLVLDLALAATRQLQDREAEARVLRAIGRLVRGKQGVRPSIELYRLGLDVLPADGDPLVRAHLLSCLGQSLRALDPSQALPALEEASRIARELGDDRLLAQTLGYTGILHNNQLDFATALVAYEESLAIFRRVEPSGLMAQVLSGLAGCYVGLGRADDAIEAATMAYQLATQLRSAISLPYALGQLGRAHRLRGELAQAVDIHRRAVDAAAEGGMLPGQMLARLNLGESLVAIGDPGTARGHFEDVLQLAMADKNHQYMLEAWNGLADCAVAGGDVQKAADYLQQALAIAEEFLPPHSARLREKLAELAAAAPE</sequence>
<dbReference type="Pfam" id="PF13424">
    <property type="entry name" value="TPR_12"/>
    <property type="match status" value="2"/>
</dbReference>
<comment type="caution">
    <text evidence="7">The sequence shown here is derived from an EMBL/GenBank/DDBJ whole genome shotgun (WGS) entry which is preliminary data.</text>
</comment>
<dbReference type="Proteomes" id="UP000295573">
    <property type="component" value="Unassembled WGS sequence"/>
</dbReference>
<dbReference type="InterPro" id="IPR036388">
    <property type="entry name" value="WH-like_DNA-bd_sf"/>
</dbReference>
<dbReference type="SUPFAM" id="SSF46894">
    <property type="entry name" value="C-terminal effector domain of the bipartite response regulators"/>
    <property type="match status" value="1"/>
</dbReference>
<name>A0A4R2IS30_9ACTN</name>
<protein>
    <submittedName>
        <fullName evidence="7">DNA-binding SARP family transcriptional activator</fullName>
    </submittedName>
</protein>
<dbReference type="InterPro" id="IPR011990">
    <property type="entry name" value="TPR-like_helical_dom_sf"/>
</dbReference>
<evidence type="ECO:0000256" key="5">
    <source>
        <dbReference type="PROSITE-ProRule" id="PRU01091"/>
    </source>
</evidence>
<organism evidence="7 8">
    <name type="scientific">Kribbella antiqua</name>
    <dbReference type="NCBI Taxonomy" id="2512217"/>
    <lineage>
        <taxon>Bacteria</taxon>
        <taxon>Bacillati</taxon>
        <taxon>Actinomycetota</taxon>
        <taxon>Actinomycetes</taxon>
        <taxon>Propionibacteriales</taxon>
        <taxon>Kribbellaceae</taxon>
        <taxon>Kribbella</taxon>
    </lineage>
</organism>
<comment type="similarity">
    <text evidence="1">Belongs to the AfsR/DnrI/RedD regulatory family.</text>
</comment>
<evidence type="ECO:0000256" key="2">
    <source>
        <dbReference type="ARBA" id="ARBA00023015"/>
    </source>
</evidence>
<dbReference type="GO" id="GO:0003677">
    <property type="term" value="F:DNA binding"/>
    <property type="evidence" value="ECO:0007669"/>
    <property type="project" value="UniProtKB-UniRule"/>
</dbReference>
<evidence type="ECO:0000313" key="8">
    <source>
        <dbReference type="Proteomes" id="UP000295573"/>
    </source>
</evidence>
<dbReference type="SMART" id="SM00028">
    <property type="entry name" value="TPR"/>
    <property type="match status" value="7"/>
</dbReference>
<dbReference type="InterPro" id="IPR041664">
    <property type="entry name" value="AAA_16"/>
</dbReference>
<keyword evidence="8" id="KW-1185">Reference proteome</keyword>
<dbReference type="InterPro" id="IPR027417">
    <property type="entry name" value="P-loop_NTPase"/>
</dbReference>
<evidence type="ECO:0000313" key="7">
    <source>
        <dbReference type="EMBL" id="TCO47186.1"/>
    </source>
</evidence>
<dbReference type="InterPro" id="IPR019734">
    <property type="entry name" value="TPR_rpt"/>
</dbReference>
<dbReference type="InterPro" id="IPR001867">
    <property type="entry name" value="OmpR/PhoB-type_DNA-bd"/>
</dbReference>
<dbReference type="GO" id="GO:0043531">
    <property type="term" value="F:ADP binding"/>
    <property type="evidence" value="ECO:0007669"/>
    <property type="project" value="InterPro"/>
</dbReference>
<dbReference type="InterPro" id="IPR005158">
    <property type="entry name" value="BTAD"/>
</dbReference>
<dbReference type="Pfam" id="PF03704">
    <property type="entry name" value="BTAD"/>
    <property type="match status" value="1"/>
</dbReference>
<accession>A0A4R2IS30</accession>
<keyword evidence="2" id="KW-0805">Transcription regulation</keyword>
<dbReference type="SMART" id="SM00862">
    <property type="entry name" value="Trans_reg_C"/>
    <property type="match status" value="1"/>
</dbReference>
<dbReference type="PANTHER" id="PTHR35807:SF1">
    <property type="entry name" value="TRANSCRIPTIONAL REGULATOR REDD"/>
    <property type="match status" value="1"/>
</dbReference>
<feature type="domain" description="OmpR/PhoB-type" evidence="6">
    <location>
        <begin position="1"/>
        <end position="85"/>
    </location>
</feature>
<dbReference type="CDD" id="cd15831">
    <property type="entry name" value="BTAD"/>
    <property type="match status" value="1"/>
</dbReference>
<dbReference type="GO" id="GO:0006355">
    <property type="term" value="P:regulation of DNA-templated transcription"/>
    <property type="evidence" value="ECO:0007669"/>
    <property type="project" value="InterPro"/>
</dbReference>
<dbReference type="GO" id="GO:0000160">
    <property type="term" value="P:phosphorelay signal transduction system"/>
    <property type="evidence" value="ECO:0007669"/>
    <property type="project" value="InterPro"/>
</dbReference>
<dbReference type="PRINTS" id="PR00364">
    <property type="entry name" value="DISEASERSIST"/>
</dbReference>
<dbReference type="SUPFAM" id="SSF52540">
    <property type="entry name" value="P-loop containing nucleoside triphosphate hydrolases"/>
    <property type="match status" value="1"/>
</dbReference>
<keyword evidence="3 5" id="KW-0238">DNA-binding</keyword>
<evidence type="ECO:0000256" key="3">
    <source>
        <dbReference type="ARBA" id="ARBA00023125"/>
    </source>
</evidence>
<evidence type="ECO:0000256" key="1">
    <source>
        <dbReference type="ARBA" id="ARBA00005820"/>
    </source>
</evidence>
<dbReference type="Pfam" id="PF00486">
    <property type="entry name" value="Trans_reg_C"/>
    <property type="match status" value="1"/>
</dbReference>
<dbReference type="EMBL" id="SLWR01000006">
    <property type="protein sequence ID" value="TCO47186.1"/>
    <property type="molecule type" value="Genomic_DNA"/>
</dbReference>
<dbReference type="InterPro" id="IPR051677">
    <property type="entry name" value="AfsR-DnrI-RedD_regulator"/>
</dbReference>
<gene>
    <name evidence="7" type="ORF">EV646_106426</name>
</gene>
<dbReference type="SMART" id="SM01043">
    <property type="entry name" value="BTAD"/>
    <property type="match status" value="1"/>
</dbReference>
<dbReference type="AlphaFoldDB" id="A0A4R2IS30"/>
<dbReference type="PROSITE" id="PS51755">
    <property type="entry name" value="OMPR_PHOB"/>
    <property type="match status" value="1"/>
</dbReference>
<proteinExistence type="inferred from homology"/>
<dbReference type="PANTHER" id="PTHR35807">
    <property type="entry name" value="TRANSCRIPTIONAL REGULATOR REDD-RELATED"/>
    <property type="match status" value="1"/>
</dbReference>
<reference evidence="7 8" key="1">
    <citation type="journal article" date="2015" name="Stand. Genomic Sci.">
        <title>Genomic Encyclopedia of Bacterial and Archaeal Type Strains, Phase III: the genomes of soil and plant-associated and newly described type strains.</title>
        <authorList>
            <person name="Whitman W.B."/>
            <person name="Woyke T."/>
            <person name="Klenk H.P."/>
            <person name="Zhou Y."/>
            <person name="Lilburn T.G."/>
            <person name="Beck B.J."/>
            <person name="De Vos P."/>
            <person name="Vandamme P."/>
            <person name="Eisen J.A."/>
            <person name="Garrity G."/>
            <person name="Hugenholtz P."/>
            <person name="Kyrpides N.C."/>
        </authorList>
    </citation>
    <scope>NUCLEOTIDE SEQUENCE [LARGE SCALE GENOMIC DNA]</scope>
    <source>
        <strain evidence="7 8">VKM Ac-2541</strain>
    </source>
</reference>
<feature type="DNA-binding region" description="OmpR/PhoB-type" evidence="5">
    <location>
        <begin position="1"/>
        <end position="85"/>
    </location>
</feature>
<dbReference type="Pfam" id="PF13191">
    <property type="entry name" value="AAA_16"/>
    <property type="match status" value="1"/>
</dbReference>
<dbReference type="SUPFAM" id="SSF48452">
    <property type="entry name" value="TPR-like"/>
    <property type="match status" value="3"/>
</dbReference>